<name>A0A7Y4L7K4_9ACTN</name>
<comment type="caution">
    <text evidence="2">The sequence shown here is derived from an EMBL/GenBank/DDBJ whole genome shotgun (WGS) entry which is preliminary data.</text>
</comment>
<dbReference type="AlphaFoldDB" id="A0A7Y4L7K4"/>
<dbReference type="EMBL" id="JABJRC010000018">
    <property type="protein sequence ID" value="NOL45865.1"/>
    <property type="molecule type" value="Genomic_DNA"/>
</dbReference>
<evidence type="ECO:0000313" key="1">
    <source>
        <dbReference type="EMBL" id="MBB6564403.1"/>
    </source>
</evidence>
<evidence type="ECO:0000313" key="3">
    <source>
        <dbReference type="Proteomes" id="UP000534306"/>
    </source>
</evidence>
<gene>
    <name evidence="1" type="ORF">HNR71_000040</name>
    <name evidence="2" type="ORF">HPO96_37035</name>
</gene>
<evidence type="ECO:0000313" key="2">
    <source>
        <dbReference type="EMBL" id="NOL45865.1"/>
    </source>
</evidence>
<dbReference type="Proteomes" id="UP000553957">
    <property type="component" value="Unassembled WGS sequence"/>
</dbReference>
<dbReference type="EMBL" id="JACHKF010000001">
    <property type="protein sequence ID" value="MBB6564403.1"/>
    <property type="molecule type" value="Genomic_DNA"/>
</dbReference>
<reference evidence="1 4" key="2">
    <citation type="submission" date="2020-08" db="EMBL/GenBank/DDBJ databases">
        <title>Sequencing the genomes of 1000 actinobacteria strains.</title>
        <authorList>
            <person name="Klenk H.-P."/>
        </authorList>
    </citation>
    <scope>NUCLEOTIDE SEQUENCE [LARGE SCALE GENOMIC DNA]</scope>
    <source>
        <strain evidence="1 4">DSM 15626</strain>
    </source>
</reference>
<proteinExistence type="predicted"/>
<dbReference type="Gene3D" id="3.40.50.300">
    <property type="entry name" value="P-loop containing nucleotide triphosphate hydrolases"/>
    <property type="match status" value="1"/>
</dbReference>
<dbReference type="RefSeq" id="WP_171679164.1">
    <property type="nucleotide sequence ID" value="NZ_BAAAGT010000022.1"/>
</dbReference>
<keyword evidence="3" id="KW-1185">Reference proteome</keyword>
<dbReference type="Pfam" id="PF21448">
    <property type="entry name" value="DNMK"/>
    <property type="match status" value="1"/>
</dbReference>
<reference evidence="2 3" key="1">
    <citation type="submission" date="2020-05" db="EMBL/GenBank/DDBJ databases">
        <title>Genome sequence of Kribbella sandramycini ATCC 39419.</title>
        <authorList>
            <person name="Maclea K.S."/>
            <person name="Fair J.L."/>
        </authorList>
    </citation>
    <scope>NUCLEOTIDE SEQUENCE [LARGE SCALE GENOMIC DNA]</scope>
    <source>
        <strain evidence="2 3">ATCC 39419</strain>
    </source>
</reference>
<dbReference type="InterPro" id="IPR027417">
    <property type="entry name" value="P-loop_NTPase"/>
</dbReference>
<dbReference type="SUPFAM" id="SSF52540">
    <property type="entry name" value="P-loop containing nucleoside triphosphate hydrolases"/>
    <property type="match status" value="1"/>
</dbReference>
<sequence>MASRIIGVLGKKRHGKDTFAARLCNEHGFTRFAFADMLREAALKLDPLVMVEADEYHHFSGWAFREPLLFRLSYVVRDLGWEKAKELREVRRTLQHMGVGVRDLDEDFWVRAVMRQVEAHDGPVVITDVRFPNEAYAVVNHWRGRTLRVVNPRIETPDVEHISEIALDDYTPDHTVFNDGTIEDLHRQADRFAALS</sequence>
<evidence type="ECO:0008006" key="5">
    <source>
        <dbReference type="Google" id="ProtNLM"/>
    </source>
</evidence>
<evidence type="ECO:0000313" key="4">
    <source>
        <dbReference type="Proteomes" id="UP000553957"/>
    </source>
</evidence>
<accession>A0A7Y4L7K4</accession>
<dbReference type="InterPro" id="IPR048444">
    <property type="entry name" value="DNMK"/>
</dbReference>
<organism evidence="2 3">
    <name type="scientific">Kribbella sandramycini</name>
    <dbReference type="NCBI Taxonomy" id="60450"/>
    <lineage>
        <taxon>Bacteria</taxon>
        <taxon>Bacillati</taxon>
        <taxon>Actinomycetota</taxon>
        <taxon>Actinomycetes</taxon>
        <taxon>Propionibacteriales</taxon>
        <taxon>Kribbellaceae</taxon>
        <taxon>Kribbella</taxon>
    </lineage>
</organism>
<dbReference type="Proteomes" id="UP000534306">
    <property type="component" value="Unassembled WGS sequence"/>
</dbReference>
<protein>
    <recommendedName>
        <fullName evidence="5">Deoxynucleoside monophosphate kinase</fullName>
    </recommendedName>
</protein>